<dbReference type="Proteomes" id="UP001139193">
    <property type="component" value="Unassembled WGS sequence"/>
</dbReference>
<evidence type="ECO:0000313" key="3">
    <source>
        <dbReference type="Proteomes" id="UP001139193"/>
    </source>
</evidence>
<comment type="caution">
    <text evidence="2">The sequence shown here is derived from an EMBL/GenBank/DDBJ whole genome shotgun (WGS) entry which is preliminary data.</text>
</comment>
<name>A0A9X1VH23_9BACT</name>
<proteinExistence type="predicted"/>
<dbReference type="EMBL" id="JALBGC010000001">
    <property type="protein sequence ID" value="MCI1186341.1"/>
    <property type="molecule type" value="Genomic_DNA"/>
</dbReference>
<keyword evidence="3" id="KW-1185">Reference proteome</keyword>
<feature type="transmembrane region" description="Helical" evidence="1">
    <location>
        <begin position="38"/>
        <end position="58"/>
    </location>
</feature>
<protein>
    <submittedName>
        <fullName evidence="2">Uncharacterized protein</fullName>
    </submittedName>
</protein>
<organism evidence="2 3">
    <name type="scientific">Hymenobacter cyanobacteriorum</name>
    <dbReference type="NCBI Taxonomy" id="2926463"/>
    <lineage>
        <taxon>Bacteria</taxon>
        <taxon>Pseudomonadati</taxon>
        <taxon>Bacteroidota</taxon>
        <taxon>Cytophagia</taxon>
        <taxon>Cytophagales</taxon>
        <taxon>Hymenobacteraceae</taxon>
        <taxon>Hymenobacter</taxon>
    </lineage>
</organism>
<reference evidence="2" key="1">
    <citation type="submission" date="2022-03" db="EMBL/GenBank/DDBJ databases">
        <title>Bacterial whole genome sequence for Hymenobacter sp. DH14.</title>
        <authorList>
            <person name="Le V."/>
        </authorList>
    </citation>
    <scope>NUCLEOTIDE SEQUENCE</scope>
    <source>
        <strain evidence="2">DH14</strain>
    </source>
</reference>
<gene>
    <name evidence="2" type="ORF">MON38_02840</name>
</gene>
<evidence type="ECO:0000313" key="2">
    <source>
        <dbReference type="EMBL" id="MCI1186341.1"/>
    </source>
</evidence>
<keyword evidence="1" id="KW-0472">Membrane</keyword>
<dbReference type="AlphaFoldDB" id="A0A9X1VH23"/>
<keyword evidence="1" id="KW-1133">Transmembrane helix</keyword>
<accession>A0A9X1VH23</accession>
<dbReference type="RefSeq" id="WP_241934616.1">
    <property type="nucleotide sequence ID" value="NZ_JALBGC010000001.1"/>
</dbReference>
<evidence type="ECO:0000256" key="1">
    <source>
        <dbReference type="SAM" id="Phobius"/>
    </source>
</evidence>
<feature type="transmembrane region" description="Helical" evidence="1">
    <location>
        <begin position="70"/>
        <end position="91"/>
    </location>
</feature>
<keyword evidence="1" id="KW-0812">Transmembrane</keyword>
<sequence length="100" mass="10434">MNKPTFGSIIRNNLLALLAAAVVLGVAAQFFGEGALMLFAVFYLGQALYNLIMALAHLGRGPEDVGAPPYFLSLLLVLIVGFGACSGLFVFTGSTGAIRL</sequence>